<dbReference type="PANTHER" id="PTHR30158">
    <property type="entry name" value="ACRA/E-RELATED COMPONENT OF DRUG EFFLUX TRANSPORTER"/>
    <property type="match status" value="1"/>
</dbReference>
<dbReference type="STRING" id="69.GLE_4690"/>
<feature type="chain" id="PRO_5006595041" evidence="5">
    <location>
        <begin position="27"/>
        <end position="397"/>
    </location>
</feature>
<proteinExistence type="inferred from homology"/>
<dbReference type="InterPro" id="IPR058626">
    <property type="entry name" value="MdtA-like_b-barrel"/>
</dbReference>
<feature type="domain" description="Multidrug resistance protein MdtA-like alpha-helical hairpin" evidence="6">
    <location>
        <begin position="111"/>
        <end position="171"/>
    </location>
</feature>
<dbReference type="KEGG" id="lez:GLE_4690"/>
<dbReference type="Gene3D" id="2.40.50.100">
    <property type="match status" value="1"/>
</dbReference>
<dbReference type="PROSITE" id="PS51257">
    <property type="entry name" value="PROKAR_LIPOPROTEIN"/>
    <property type="match status" value="1"/>
</dbReference>
<keyword evidence="3" id="KW-0175">Coiled coil</keyword>
<feature type="signal peptide" evidence="5">
    <location>
        <begin position="1"/>
        <end position="26"/>
    </location>
</feature>
<organism evidence="10 11">
    <name type="scientific">Lysobacter enzymogenes</name>
    <dbReference type="NCBI Taxonomy" id="69"/>
    <lineage>
        <taxon>Bacteria</taxon>
        <taxon>Pseudomonadati</taxon>
        <taxon>Pseudomonadota</taxon>
        <taxon>Gammaproteobacteria</taxon>
        <taxon>Lysobacterales</taxon>
        <taxon>Lysobacteraceae</taxon>
        <taxon>Lysobacter</taxon>
    </lineage>
</organism>
<accession>A0A0S2DNZ4</accession>
<dbReference type="Pfam" id="PF25944">
    <property type="entry name" value="Beta-barrel_RND"/>
    <property type="match status" value="1"/>
</dbReference>
<feature type="compositionally biased region" description="Low complexity" evidence="4">
    <location>
        <begin position="383"/>
        <end position="397"/>
    </location>
</feature>
<dbReference type="OrthoDB" id="9816569at2"/>
<comment type="subcellular location">
    <subcellularLocation>
        <location evidence="1">Cell inner membrane</location>
        <topology evidence="1">Lipid-anchor</topology>
    </subcellularLocation>
</comment>
<dbReference type="InterPro" id="IPR058627">
    <property type="entry name" value="MdtA-like_C"/>
</dbReference>
<dbReference type="GO" id="GO:0022857">
    <property type="term" value="F:transmembrane transporter activity"/>
    <property type="evidence" value="ECO:0007669"/>
    <property type="project" value="InterPro"/>
</dbReference>
<evidence type="ECO:0000256" key="2">
    <source>
        <dbReference type="ARBA" id="ARBA00009477"/>
    </source>
</evidence>
<evidence type="ECO:0000259" key="6">
    <source>
        <dbReference type="Pfam" id="PF25876"/>
    </source>
</evidence>
<dbReference type="Pfam" id="PF25917">
    <property type="entry name" value="BSH_RND"/>
    <property type="match status" value="1"/>
</dbReference>
<dbReference type="Gene3D" id="1.10.287.470">
    <property type="entry name" value="Helix hairpin bin"/>
    <property type="match status" value="1"/>
</dbReference>
<protein>
    <submittedName>
        <fullName evidence="10">Acriflavine resistance protein A</fullName>
    </submittedName>
</protein>
<dbReference type="EMBL" id="CP013140">
    <property type="protein sequence ID" value="ALN60031.1"/>
    <property type="molecule type" value="Genomic_DNA"/>
</dbReference>
<dbReference type="InterPro" id="IPR006143">
    <property type="entry name" value="RND_pump_MFP"/>
</dbReference>
<feature type="domain" description="Multidrug resistance protein MdtA-like beta-barrel" evidence="8">
    <location>
        <begin position="216"/>
        <end position="302"/>
    </location>
</feature>
<comment type="similarity">
    <text evidence="2">Belongs to the membrane fusion protein (MFP) (TC 8.A.1) family.</text>
</comment>
<dbReference type="Gene3D" id="2.40.420.20">
    <property type="match status" value="1"/>
</dbReference>
<reference evidence="10 11" key="1">
    <citation type="submission" date="2015-11" db="EMBL/GenBank/DDBJ databases">
        <title>Genome sequences of Lysobacter enzymogenes strain C3 and Lysobacter antibioticus ATCC 29479.</title>
        <authorList>
            <person name="Kobayashi D.Y."/>
        </authorList>
    </citation>
    <scope>NUCLEOTIDE SEQUENCE [LARGE SCALE GENOMIC DNA]</scope>
    <source>
        <strain evidence="10 11">C3</strain>
    </source>
</reference>
<dbReference type="PANTHER" id="PTHR30158:SF3">
    <property type="entry name" value="MULTIDRUG EFFLUX PUMP SUBUNIT ACRA-RELATED"/>
    <property type="match status" value="1"/>
</dbReference>
<feature type="coiled-coil region" evidence="3">
    <location>
        <begin position="110"/>
        <end position="137"/>
    </location>
</feature>
<dbReference type="Pfam" id="PF25876">
    <property type="entry name" value="HH_MFP_RND"/>
    <property type="match status" value="1"/>
</dbReference>
<dbReference type="SUPFAM" id="SSF111369">
    <property type="entry name" value="HlyD-like secretion proteins"/>
    <property type="match status" value="1"/>
</dbReference>
<dbReference type="GO" id="GO:0046677">
    <property type="term" value="P:response to antibiotic"/>
    <property type="evidence" value="ECO:0007669"/>
    <property type="project" value="TreeGrafter"/>
</dbReference>
<dbReference type="NCBIfam" id="TIGR01730">
    <property type="entry name" value="RND_mfp"/>
    <property type="match status" value="1"/>
</dbReference>
<dbReference type="Proteomes" id="UP000061569">
    <property type="component" value="Chromosome"/>
</dbReference>
<evidence type="ECO:0000256" key="1">
    <source>
        <dbReference type="ARBA" id="ARBA00004519"/>
    </source>
</evidence>
<feature type="domain" description="Multidrug resistance protein MdtA-like barrel-sandwich hybrid" evidence="7">
    <location>
        <begin position="70"/>
        <end position="212"/>
    </location>
</feature>
<dbReference type="AlphaFoldDB" id="A0A0S2DNZ4"/>
<gene>
    <name evidence="10" type="ORF">GLE_4690</name>
</gene>
<dbReference type="Pfam" id="PF25967">
    <property type="entry name" value="RND-MFP_C"/>
    <property type="match status" value="1"/>
</dbReference>
<feature type="region of interest" description="Disordered" evidence="4">
    <location>
        <begin position="375"/>
        <end position="397"/>
    </location>
</feature>
<name>A0A0S2DNZ4_LYSEN</name>
<evidence type="ECO:0000256" key="3">
    <source>
        <dbReference type="SAM" id="Coils"/>
    </source>
</evidence>
<evidence type="ECO:0000259" key="7">
    <source>
        <dbReference type="Pfam" id="PF25917"/>
    </source>
</evidence>
<sequence>MPSRKSMSYKAIFTVSALALALAACGKGGDQQGGPGGPGGQKGQVTVVTLKPETITLTRELPGRTSASLVAQVRPQVNGIVEKRLFTEGGLVKAGQPLYQLDDKTYAADAENAKATLARAEASLNSAQLNARRSTELVKIDAVSKQDDENATATLKQARADVAAGRAQVASTGVILGRARIVSPISGRIGKSAVTAGALVTANQADALAVVQQLDPVFVDISQSSAELLALRKQIAAGTLSEASTPVQILLEDGSRYEHDGKLAFSEVTVDEGTGSFLLRVVVPNPDNILMPGMYVRAQVGTGVRQNALLVPQQGVTRDPKGNATALVVNAKSEVEPREIKVGQAIGDKWLVEGGLKAGDKVIVEGLQKIGPGMPVDATEKGAAPAKPAAPAAAPKQ</sequence>
<feature type="domain" description="Multidrug resistance protein MdtA-like C-terminal permuted SH3" evidence="9">
    <location>
        <begin position="307"/>
        <end position="369"/>
    </location>
</feature>
<evidence type="ECO:0000259" key="8">
    <source>
        <dbReference type="Pfam" id="PF25944"/>
    </source>
</evidence>
<evidence type="ECO:0000313" key="10">
    <source>
        <dbReference type="EMBL" id="ALN60031.1"/>
    </source>
</evidence>
<dbReference type="InterPro" id="IPR058624">
    <property type="entry name" value="MdtA-like_HH"/>
</dbReference>
<evidence type="ECO:0000259" key="9">
    <source>
        <dbReference type="Pfam" id="PF25967"/>
    </source>
</evidence>
<evidence type="ECO:0000313" key="11">
    <source>
        <dbReference type="Proteomes" id="UP000061569"/>
    </source>
</evidence>
<dbReference type="GO" id="GO:0005886">
    <property type="term" value="C:plasma membrane"/>
    <property type="evidence" value="ECO:0007669"/>
    <property type="project" value="UniProtKB-SubCell"/>
</dbReference>
<evidence type="ECO:0000256" key="4">
    <source>
        <dbReference type="SAM" id="MobiDB-lite"/>
    </source>
</evidence>
<evidence type="ECO:0000256" key="5">
    <source>
        <dbReference type="SAM" id="SignalP"/>
    </source>
</evidence>
<dbReference type="FunFam" id="2.40.420.20:FF:000001">
    <property type="entry name" value="Efflux RND transporter periplasmic adaptor subunit"/>
    <property type="match status" value="1"/>
</dbReference>
<dbReference type="Gene3D" id="2.40.30.170">
    <property type="match status" value="1"/>
</dbReference>
<dbReference type="PATRIC" id="fig|69.6.peg.4625"/>
<keyword evidence="5" id="KW-0732">Signal</keyword>
<dbReference type="InterPro" id="IPR058625">
    <property type="entry name" value="MdtA-like_BSH"/>
</dbReference>